<dbReference type="RefSeq" id="WP_064832586.1">
    <property type="nucleotide sequence ID" value="NZ_CP013568.1"/>
</dbReference>
<evidence type="ECO:0000313" key="2">
    <source>
        <dbReference type="EMBL" id="ANL84680.1"/>
    </source>
</evidence>
<protein>
    <submittedName>
        <fullName evidence="2">Phage tape measure domain-containing protein</fullName>
    </submittedName>
</protein>
<dbReference type="Pfam" id="PF06791">
    <property type="entry name" value="TMP_2"/>
    <property type="match status" value="1"/>
</dbReference>
<dbReference type="Proteomes" id="UP000078551">
    <property type="component" value="Chromosome"/>
</dbReference>
<dbReference type="EMBL" id="CP013568">
    <property type="protein sequence ID" value="ANL84680.1"/>
    <property type="molecule type" value="Genomic_DNA"/>
</dbReference>
<proteinExistence type="predicted"/>
<gene>
    <name evidence="2" type="ORF">AMC81_CH01899</name>
</gene>
<dbReference type="InterPro" id="IPR009628">
    <property type="entry name" value="Phage_tape_measure_N"/>
</dbReference>
<reference evidence="2 3" key="1">
    <citation type="submission" date="2015-11" db="EMBL/GenBank/DDBJ databases">
        <title>The limits of bacterial species coexistence and the symbiotic plasmid transference in sympatric Rhizobium populations.</title>
        <authorList>
            <person name="Perez-Carrascal O.M."/>
            <person name="VanInsberghe D."/>
            <person name="Juarez S."/>
            <person name="Polz M.F."/>
            <person name="Vinuesa P."/>
            <person name="Gonzalez V."/>
        </authorList>
    </citation>
    <scope>NUCLEOTIDE SEQUENCE [LARGE SCALE GENOMIC DNA]</scope>
    <source>
        <strain evidence="2 3">N771</strain>
    </source>
</reference>
<feature type="domain" description="Bacteriophage tail tape measure N-terminal" evidence="1">
    <location>
        <begin position="130"/>
        <end position="215"/>
    </location>
</feature>
<name>A0ABM6C8Z4_9HYPH</name>
<keyword evidence="3" id="KW-1185">Reference proteome</keyword>
<accession>A0ABM6C8Z4</accession>
<evidence type="ECO:0000313" key="3">
    <source>
        <dbReference type="Proteomes" id="UP000078551"/>
    </source>
</evidence>
<organism evidence="2 3">
    <name type="scientific">Rhizobium phaseoli</name>
    <dbReference type="NCBI Taxonomy" id="396"/>
    <lineage>
        <taxon>Bacteria</taxon>
        <taxon>Pseudomonadati</taxon>
        <taxon>Pseudomonadota</taxon>
        <taxon>Alphaproteobacteria</taxon>
        <taxon>Hyphomicrobiales</taxon>
        <taxon>Rhizobiaceae</taxon>
        <taxon>Rhizobium/Agrobacterium group</taxon>
        <taxon>Rhizobium</taxon>
    </lineage>
</organism>
<sequence>MEQGVSLYIDPSGAQTGGRVVKREFQEIGQAAVTAQQRIDEMAQVTRQAAKSAQDSFQVMAQAQDALRAKYNPTFAVLQRYKQTQDEIRQAHRLGAISVNEMSAAMSRERQAALSTIQAIKGHTNAIVADTAAMRMVSFQRRNLIFQLNDVAVSLASGMNPLMVMAQQGSQIGQIYMGQGGVVTALRETAEMAGSAAQRFGKWGALLAPIALGLADIREQASKALRDTVSWGEVATATFQTIRDGLRSALGPAVSTLMDPLFYAFDKLSSAAVDIAEKVINAFRAAGYDIAMVFDQLPNIVGAAFTGAVNIAIEKLNTLVKVSSDSVDSIIAAFNKIPGLNIPTIGASDQTISPLANPYADALSKVVEQRNKKIEEIMSDTPIRDLGSSIIDRIGENRARSRLADLADMDFSKSIQGATSLGTAVGSIATAGKQASGTVIDVNQQLKDSRRQTLATFEQSGNQLRNMNKELTDIQKTLVAAAQTPVSEVFGKRVGQEAAGAIVAAATSIQKVFKALDSGSITAQTAHESLELIRASLQQIGGDSKSIDAFVNALINGNFRVRDLESSIKSLSASIAGIPNRMISIGIQQYTVPSAGGGTKGVNVYGGVADFSYQSYDVGGGKTVGVSGGNGNYSSYGSGGLIDPYDQAMMDITLGYGGARAAGGPTDAGKTYLVGEKGPELLTMAGAGNVTNTDSTASILSGGRDTLSLIEDHLYGAVQELRIHTNYFETYESDFTEMVACLKAVESGIAAAASAARSSVSYGLSGSYGGSSKKSGGWGSSGSYGGSNSPIVDYNSIYTGPGITYTNGTGLIGYATYNITPSILGAQKNPGLSKGPGFATGGQIMPGEDQRVEFFKKNSERVIIVDDKKVSDGRSGPEVGQSKSERPINLHVNFNGAAAADQRSRQAQADEFRRVVQQVVRS</sequence>
<evidence type="ECO:0000259" key="1">
    <source>
        <dbReference type="Pfam" id="PF06791"/>
    </source>
</evidence>